<name>A0A1R4KI27_9MICO</name>
<dbReference type="EMBL" id="FUKO01000033">
    <property type="protein sequence ID" value="SJN43918.1"/>
    <property type="molecule type" value="Genomic_DNA"/>
</dbReference>
<reference evidence="1 2" key="1">
    <citation type="submission" date="2017-02" db="EMBL/GenBank/DDBJ databases">
        <authorList>
            <person name="Peterson S.W."/>
        </authorList>
    </citation>
    <scope>NUCLEOTIDE SEQUENCE [LARGE SCALE GENOMIC DNA]</scope>
    <source>
        <strain evidence="1 2">B Mb 05.01</strain>
    </source>
</reference>
<dbReference type="AlphaFoldDB" id="A0A1R4KI27"/>
<accession>A0A1R4KI27</accession>
<proteinExistence type="predicted"/>
<gene>
    <name evidence="1" type="ORF">FM104_13040</name>
</gene>
<sequence length="113" mass="12249">MNALDPLLVDYAAERVATAREDIALAGRLLAAPEMDLAEARAMLLRLTVERTFLTAHLSTVADQIARMPASQQDDAIAQELRPLTMAVEGAALALARLRRAVTDIETRIGALR</sequence>
<dbReference type="Proteomes" id="UP000196320">
    <property type="component" value="Unassembled WGS sequence"/>
</dbReference>
<keyword evidence="2" id="KW-1185">Reference proteome</keyword>
<organism evidence="1 2">
    <name type="scientific">Microbacterium esteraromaticum</name>
    <dbReference type="NCBI Taxonomy" id="57043"/>
    <lineage>
        <taxon>Bacteria</taxon>
        <taxon>Bacillati</taxon>
        <taxon>Actinomycetota</taxon>
        <taxon>Actinomycetes</taxon>
        <taxon>Micrococcales</taxon>
        <taxon>Microbacteriaceae</taxon>
        <taxon>Microbacterium</taxon>
    </lineage>
</organism>
<evidence type="ECO:0000313" key="1">
    <source>
        <dbReference type="EMBL" id="SJN43918.1"/>
    </source>
</evidence>
<dbReference type="RefSeq" id="WP_087132664.1">
    <property type="nucleotide sequence ID" value="NZ_FUKO01000033.1"/>
</dbReference>
<evidence type="ECO:0000313" key="2">
    <source>
        <dbReference type="Proteomes" id="UP000196320"/>
    </source>
</evidence>
<protein>
    <submittedName>
        <fullName evidence="1">Uncharacterized protein</fullName>
    </submittedName>
</protein>